<feature type="compositionally biased region" description="Basic and acidic residues" evidence="5">
    <location>
        <begin position="81"/>
        <end position="90"/>
    </location>
</feature>
<sequence>MSPSKETPPAPPPKLGIKGFSLSAKPSASKPGLSKSKTGPPSSNLGKRPRATFQHDSESEDERGNGKPLRHEAVSGFGDEGAERVRDSRSGGDGSAGKGELVIKSLKNRDWRGEMARKSGGEGRAGRRDLLPAEERARRDAGESGGKGDARGGGGANGEGSEAKKEGVDVVNGDDGAITWGLTVRKRAKTEDDGEPANEIEAQNADQTSSSNPPTGNIEEQPSKPQTADEEALASLLGAQTSASKPILTIPAAATAPPLSEQETYRLAVLSAPDPSSLEDYERIPVEEFGAALLRGMGWKGEKNANPNGKGKEGVKRRQNLLGLGAKELDGAEELGAWVQKSDVKRLNPGGGGKGGFGGGGGERRPKAGEYKREKERERERREERGGGSYRREKERERERERDGGRDRRGEYRR</sequence>
<name>A0ABR4CFA4_9HELO</name>
<accession>A0ABR4CFA4</accession>
<feature type="compositionally biased region" description="Gly residues" evidence="5">
    <location>
        <begin position="349"/>
        <end position="361"/>
    </location>
</feature>
<evidence type="ECO:0000256" key="5">
    <source>
        <dbReference type="SAM" id="MobiDB-lite"/>
    </source>
</evidence>
<dbReference type="EMBL" id="JAZHXI010000008">
    <property type="protein sequence ID" value="KAL2068630.1"/>
    <property type="molecule type" value="Genomic_DNA"/>
</dbReference>
<keyword evidence="8" id="KW-1185">Reference proteome</keyword>
<feature type="domain" description="Spp2/MOS2 G-patch" evidence="6">
    <location>
        <begin position="273"/>
        <end position="328"/>
    </location>
</feature>
<keyword evidence="3 4" id="KW-0539">Nucleus</keyword>
<comment type="function">
    <text evidence="4">Involved in spliceosome maturation and the first step of pre-mRNA splicing.</text>
</comment>
<dbReference type="PANTHER" id="PTHR15818:SF2">
    <property type="entry name" value="G-PATCH DOMAIN AND KOW MOTIFS-CONTAINING PROTEIN"/>
    <property type="match status" value="1"/>
</dbReference>
<feature type="compositionally biased region" description="Pro residues" evidence="5">
    <location>
        <begin position="1"/>
        <end position="14"/>
    </location>
</feature>
<dbReference type="PANTHER" id="PTHR15818">
    <property type="entry name" value="G PATCH AND KOW-CONTAINING"/>
    <property type="match status" value="1"/>
</dbReference>
<evidence type="ECO:0000313" key="7">
    <source>
        <dbReference type="EMBL" id="KAL2068630.1"/>
    </source>
</evidence>
<evidence type="ECO:0000313" key="8">
    <source>
        <dbReference type="Proteomes" id="UP001595075"/>
    </source>
</evidence>
<feature type="compositionally biased region" description="Basic and acidic residues" evidence="5">
    <location>
        <begin position="362"/>
        <end position="414"/>
    </location>
</feature>
<protein>
    <recommendedName>
        <fullName evidence="4">Pre-mRNA-splicing factor</fullName>
    </recommendedName>
</protein>
<comment type="caution">
    <text evidence="7">The sequence shown here is derived from an EMBL/GenBank/DDBJ whole genome shotgun (WGS) entry which is preliminary data.</text>
</comment>
<proteinExistence type="inferred from homology"/>
<feature type="region of interest" description="Disordered" evidence="5">
    <location>
        <begin position="338"/>
        <end position="414"/>
    </location>
</feature>
<keyword evidence="4" id="KW-0507">mRNA processing</keyword>
<organism evidence="7 8">
    <name type="scientific">Oculimacula yallundae</name>
    <dbReference type="NCBI Taxonomy" id="86028"/>
    <lineage>
        <taxon>Eukaryota</taxon>
        <taxon>Fungi</taxon>
        <taxon>Dikarya</taxon>
        <taxon>Ascomycota</taxon>
        <taxon>Pezizomycotina</taxon>
        <taxon>Leotiomycetes</taxon>
        <taxon>Helotiales</taxon>
        <taxon>Ploettnerulaceae</taxon>
        <taxon>Oculimacula</taxon>
    </lineage>
</organism>
<evidence type="ECO:0000256" key="3">
    <source>
        <dbReference type="ARBA" id="ARBA00023242"/>
    </source>
</evidence>
<evidence type="ECO:0000259" key="6">
    <source>
        <dbReference type="Pfam" id="PF12656"/>
    </source>
</evidence>
<evidence type="ECO:0000256" key="1">
    <source>
        <dbReference type="ARBA" id="ARBA00004123"/>
    </source>
</evidence>
<feature type="compositionally biased region" description="Polar residues" evidence="5">
    <location>
        <begin position="204"/>
        <end position="226"/>
    </location>
</feature>
<reference evidence="7 8" key="1">
    <citation type="journal article" date="2024" name="Commun. Biol.">
        <title>Comparative genomic analysis of thermophilic fungi reveals convergent evolutionary adaptations and gene losses.</title>
        <authorList>
            <person name="Steindorff A.S."/>
            <person name="Aguilar-Pontes M.V."/>
            <person name="Robinson A.J."/>
            <person name="Andreopoulos B."/>
            <person name="LaButti K."/>
            <person name="Kuo A."/>
            <person name="Mondo S."/>
            <person name="Riley R."/>
            <person name="Otillar R."/>
            <person name="Haridas S."/>
            <person name="Lipzen A."/>
            <person name="Grimwood J."/>
            <person name="Schmutz J."/>
            <person name="Clum A."/>
            <person name="Reid I.D."/>
            <person name="Moisan M.C."/>
            <person name="Butler G."/>
            <person name="Nguyen T.T.M."/>
            <person name="Dewar K."/>
            <person name="Conant G."/>
            <person name="Drula E."/>
            <person name="Henrissat B."/>
            <person name="Hansel C."/>
            <person name="Singer S."/>
            <person name="Hutchinson M.I."/>
            <person name="de Vries R.P."/>
            <person name="Natvig D.O."/>
            <person name="Powell A.J."/>
            <person name="Tsang A."/>
            <person name="Grigoriev I.V."/>
        </authorList>
    </citation>
    <scope>NUCLEOTIDE SEQUENCE [LARGE SCALE GENOMIC DNA]</scope>
    <source>
        <strain evidence="7 8">CBS 494.80</strain>
    </source>
</reference>
<gene>
    <name evidence="7" type="ORF">VTL71DRAFT_14967</name>
</gene>
<keyword evidence="4" id="KW-0508">mRNA splicing</keyword>
<evidence type="ECO:0000256" key="4">
    <source>
        <dbReference type="RuleBase" id="RU369096"/>
    </source>
</evidence>
<comment type="subcellular location">
    <subcellularLocation>
        <location evidence="1 4">Nucleus</location>
    </subcellularLocation>
</comment>
<comment type="similarity">
    <text evidence="2 4">Belongs to the SPP2 family.</text>
</comment>
<dbReference type="InterPro" id="IPR026822">
    <property type="entry name" value="Spp2/MOS2_G-patch"/>
</dbReference>
<dbReference type="InterPro" id="IPR045166">
    <property type="entry name" value="Spp2-like"/>
</dbReference>
<feature type="compositionally biased region" description="Polar residues" evidence="5">
    <location>
        <begin position="35"/>
        <end position="45"/>
    </location>
</feature>
<evidence type="ECO:0000256" key="2">
    <source>
        <dbReference type="ARBA" id="ARBA00008576"/>
    </source>
</evidence>
<feature type="region of interest" description="Disordered" evidence="5">
    <location>
        <begin position="1"/>
        <end position="238"/>
    </location>
</feature>
<dbReference type="Proteomes" id="UP001595075">
    <property type="component" value="Unassembled WGS sequence"/>
</dbReference>
<feature type="compositionally biased region" description="Basic and acidic residues" evidence="5">
    <location>
        <begin position="107"/>
        <end position="150"/>
    </location>
</feature>
<keyword evidence="4" id="KW-0747">Spliceosome</keyword>
<feature type="compositionally biased region" description="Basic and acidic residues" evidence="5">
    <location>
        <begin position="53"/>
        <end position="73"/>
    </location>
</feature>
<dbReference type="Pfam" id="PF12656">
    <property type="entry name" value="G-patch_2"/>
    <property type="match status" value="1"/>
</dbReference>